<keyword evidence="3" id="KW-1185">Reference proteome</keyword>
<dbReference type="AlphaFoldDB" id="A0A1Q3ECE2"/>
<evidence type="ECO:0000313" key="2">
    <source>
        <dbReference type="EMBL" id="GAW04877.1"/>
    </source>
</evidence>
<feature type="compositionally biased region" description="Low complexity" evidence="1">
    <location>
        <begin position="72"/>
        <end position="88"/>
    </location>
</feature>
<name>A0A1Q3ECE2_LENED</name>
<gene>
    <name evidence="2" type="ORF">LENED_006695</name>
</gene>
<sequence>MFLLVPTVIHKTQPIGLRASSTSQEPLAALPVPLIPFTSQSYSEISTTHEDHFTPPNPHAISHNSNLVAETQQSSASQSNSPSVVQSLSDTQWNGSLDILFASNGDPDFDIDPLSDLDPKHLNAPLDDMGARIELKNALGSQPDVPQTLTSQINFWAWIGSNPLFNGPSSTLDHNTPNTNSFDNSIVDQPQNFSLNITTGSLDANAEQDILQTNSSLGSLASTDITSALSASVTPLSAFQTFEADPNAFHNFNPFDNTIIDQPQNFDLNVMTGDIPEYNAYSGNGGSVNWGPSAFASDANMSAACNTTVHPTFDSFKDDPSCSNGFNPFDNALVAQPHNCTPSLEVSRGDLDFNSGQSGLANFDTNAVPSIFADNSNVSISSYPASGYPSAPLPSTVQADPPSLLNDLGVILQGLDDFALQNLIAQLGQQQPDSRSGDTMNDTDTSDMNSLGYDAQAPLPYNNLVTDCTHTSPSEASGSGLNSGYTTAQMFQSSYTQPPAQYHDANRGAVSSEQQMIYVHPLANQASGSSVYAPFHDHQAQNFAFVEN</sequence>
<protein>
    <submittedName>
        <fullName evidence="2">Uncharacterized protein</fullName>
    </submittedName>
</protein>
<reference evidence="2 3" key="1">
    <citation type="submission" date="2016-08" db="EMBL/GenBank/DDBJ databases">
        <authorList>
            <consortium name="Lentinula edodes genome sequencing consortium"/>
            <person name="Sakamoto Y."/>
            <person name="Nakade K."/>
            <person name="Sato S."/>
            <person name="Yoshida Y."/>
            <person name="Miyazaki K."/>
            <person name="Natsume S."/>
            <person name="Konno N."/>
        </authorList>
    </citation>
    <scope>NUCLEOTIDE SEQUENCE [LARGE SCALE GENOMIC DNA]</scope>
    <source>
        <strain evidence="2 3">NBRC 111202</strain>
    </source>
</reference>
<dbReference type="Proteomes" id="UP000188533">
    <property type="component" value="Unassembled WGS sequence"/>
</dbReference>
<feature type="region of interest" description="Disordered" evidence="1">
    <location>
        <begin position="69"/>
        <end position="88"/>
    </location>
</feature>
<accession>A0A1Q3ECE2</accession>
<dbReference type="EMBL" id="BDGU01000215">
    <property type="protein sequence ID" value="GAW04877.1"/>
    <property type="molecule type" value="Genomic_DNA"/>
</dbReference>
<comment type="caution">
    <text evidence="2">The sequence shown here is derived from an EMBL/GenBank/DDBJ whole genome shotgun (WGS) entry which is preliminary data.</text>
</comment>
<reference evidence="2 3" key="2">
    <citation type="submission" date="2017-02" db="EMBL/GenBank/DDBJ databases">
        <title>A genome survey and senescence transcriptome analysis in Lentinula edodes.</title>
        <authorList>
            <person name="Sakamoto Y."/>
            <person name="Nakade K."/>
            <person name="Sato S."/>
            <person name="Yoshida Y."/>
            <person name="Miyazaki K."/>
            <person name="Natsume S."/>
            <person name="Konno N."/>
        </authorList>
    </citation>
    <scope>NUCLEOTIDE SEQUENCE [LARGE SCALE GENOMIC DNA]</scope>
    <source>
        <strain evidence="2 3">NBRC 111202</strain>
    </source>
</reference>
<evidence type="ECO:0000256" key="1">
    <source>
        <dbReference type="SAM" id="MobiDB-lite"/>
    </source>
</evidence>
<proteinExistence type="predicted"/>
<evidence type="ECO:0000313" key="3">
    <source>
        <dbReference type="Proteomes" id="UP000188533"/>
    </source>
</evidence>
<organism evidence="2 3">
    <name type="scientific">Lentinula edodes</name>
    <name type="common">Shiitake mushroom</name>
    <name type="synonym">Lentinus edodes</name>
    <dbReference type="NCBI Taxonomy" id="5353"/>
    <lineage>
        <taxon>Eukaryota</taxon>
        <taxon>Fungi</taxon>
        <taxon>Dikarya</taxon>
        <taxon>Basidiomycota</taxon>
        <taxon>Agaricomycotina</taxon>
        <taxon>Agaricomycetes</taxon>
        <taxon>Agaricomycetidae</taxon>
        <taxon>Agaricales</taxon>
        <taxon>Marasmiineae</taxon>
        <taxon>Omphalotaceae</taxon>
        <taxon>Lentinula</taxon>
    </lineage>
</organism>